<dbReference type="PATRIC" id="fig|1265738.3.peg.5735"/>
<feature type="region of interest" description="Disordered" evidence="1">
    <location>
        <begin position="122"/>
        <end position="144"/>
    </location>
</feature>
<feature type="compositionally biased region" description="Polar residues" evidence="1">
    <location>
        <begin position="130"/>
        <end position="144"/>
    </location>
</feature>
<organism evidence="2 3">
    <name type="scientific">Rhodopirellula maiorica SM1</name>
    <dbReference type="NCBI Taxonomy" id="1265738"/>
    <lineage>
        <taxon>Bacteria</taxon>
        <taxon>Pseudomonadati</taxon>
        <taxon>Planctomycetota</taxon>
        <taxon>Planctomycetia</taxon>
        <taxon>Pirellulales</taxon>
        <taxon>Pirellulaceae</taxon>
        <taxon>Novipirellula</taxon>
    </lineage>
</organism>
<evidence type="ECO:0000313" key="2">
    <source>
        <dbReference type="EMBL" id="EMI17343.1"/>
    </source>
</evidence>
<protein>
    <submittedName>
        <fullName evidence="2">Uncharacterized protein</fullName>
    </submittedName>
</protein>
<dbReference type="EMBL" id="ANOG01000807">
    <property type="protein sequence ID" value="EMI17343.1"/>
    <property type="molecule type" value="Genomic_DNA"/>
</dbReference>
<dbReference type="AlphaFoldDB" id="M5RCZ0"/>
<keyword evidence="3" id="KW-1185">Reference proteome</keyword>
<reference evidence="2 3" key="1">
    <citation type="journal article" date="2013" name="Mar. Genomics">
        <title>Expression of sulfatases in Rhodopirellula baltica and the diversity of sulfatases in the genus Rhodopirellula.</title>
        <authorList>
            <person name="Wegner C.E."/>
            <person name="Richter-Heitmann T."/>
            <person name="Klindworth A."/>
            <person name="Klockow C."/>
            <person name="Richter M."/>
            <person name="Achstetter T."/>
            <person name="Glockner F.O."/>
            <person name="Harder J."/>
        </authorList>
    </citation>
    <scope>NUCLEOTIDE SEQUENCE [LARGE SCALE GENOMIC DNA]</scope>
    <source>
        <strain evidence="2 3">SM1</strain>
    </source>
</reference>
<name>M5RCZ0_9BACT</name>
<sequence length="245" mass="27782">MRVKKHRGQMMLRQCTNFEGVDTDWIWARLQDGLSLLAIGYRYASASDVNSQEFAVRYKSLCEAGLNECDVRWLLTQDFVEHLVELTLPGDTARSFRAGGAAICTESCLRLTEHGFAFAQQGRSDGCDSDASNNQTSKYPAATNSAQPIPAIHPVWNPDRQELSFQNQIIKRYRLPSPNQTAILSAFEEDDWPVRIDDPLSPRLDQDPKRRLHDTIRNLNRAQIHPLLRFVGDGSGQGVLWDRVR</sequence>
<proteinExistence type="predicted"/>
<comment type="caution">
    <text evidence="2">The sequence shown here is derived from an EMBL/GenBank/DDBJ whole genome shotgun (WGS) entry which is preliminary data.</text>
</comment>
<dbReference type="Proteomes" id="UP000011991">
    <property type="component" value="Unassembled WGS sequence"/>
</dbReference>
<evidence type="ECO:0000256" key="1">
    <source>
        <dbReference type="SAM" id="MobiDB-lite"/>
    </source>
</evidence>
<evidence type="ECO:0000313" key="3">
    <source>
        <dbReference type="Proteomes" id="UP000011991"/>
    </source>
</evidence>
<gene>
    <name evidence="2" type="ORF">RMSM_05736</name>
</gene>
<accession>M5RCZ0</accession>